<reference evidence="4 5" key="1">
    <citation type="submission" date="2015-01" db="EMBL/GenBank/DDBJ databases">
        <title>The Genome Sequence of Cladophialophora immunda CBS83496.</title>
        <authorList>
            <consortium name="The Broad Institute Genomics Platform"/>
            <person name="Cuomo C."/>
            <person name="de Hoog S."/>
            <person name="Gorbushina A."/>
            <person name="Stielow B."/>
            <person name="Teixiera M."/>
            <person name="Abouelleil A."/>
            <person name="Chapman S.B."/>
            <person name="Priest M."/>
            <person name="Young S.K."/>
            <person name="Wortman J."/>
            <person name="Nusbaum C."/>
            <person name="Birren B."/>
        </authorList>
    </citation>
    <scope>NUCLEOTIDE SEQUENCE [LARGE SCALE GENOMIC DNA]</scope>
    <source>
        <strain evidence="4 5">CBS 83496</strain>
    </source>
</reference>
<name>A0A0D2A219_9EURO</name>
<keyword evidence="1" id="KW-0521">NADP</keyword>
<organism evidence="4 5">
    <name type="scientific">Cladophialophora immunda</name>
    <dbReference type="NCBI Taxonomy" id="569365"/>
    <lineage>
        <taxon>Eukaryota</taxon>
        <taxon>Fungi</taxon>
        <taxon>Dikarya</taxon>
        <taxon>Ascomycota</taxon>
        <taxon>Pezizomycotina</taxon>
        <taxon>Eurotiomycetes</taxon>
        <taxon>Chaetothyriomycetidae</taxon>
        <taxon>Chaetothyriales</taxon>
        <taxon>Herpotrichiellaceae</taxon>
        <taxon>Cladophialophora</taxon>
    </lineage>
</organism>
<dbReference type="GO" id="GO:0016628">
    <property type="term" value="F:oxidoreductase activity, acting on the CH-CH group of donors, NAD or NADP as acceptor"/>
    <property type="evidence" value="ECO:0007669"/>
    <property type="project" value="InterPro"/>
</dbReference>
<dbReference type="PANTHER" id="PTHR43205:SF7">
    <property type="entry name" value="PROSTAGLANDIN REDUCTASE 1"/>
    <property type="match status" value="1"/>
</dbReference>
<dbReference type="Gene3D" id="3.90.180.10">
    <property type="entry name" value="Medium-chain alcohol dehydrogenases, catalytic domain"/>
    <property type="match status" value="1"/>
</dbReference>
<dbReference type="Pfam" id="PF00107">
    <property type="entry name" value="ADH_zinc_N"/>
    <property type="match status" value="1"/>
</dbReference>
<dbReference type="InterPro" id="IPR036291">
    <property type="entry name" value="NAD(P)-bd_dom_sf"/>
</dbReference>
<dbReference type="SMART" id="SM00829">
    <property type="entry name" value="PKS_ER"/>
    <property type="match status" value="1"/>
</dbReference>
<evidence type="ECO:0000313" key="4">
    <source>
        <dbReference type="EMBL" id="KIW34391.1"/>
    </source>
</evidence>
<dbReference type="Pfam" id="PF16884">
    <property type="entry name" value="ADH_N_2"/>
    <property type="match status" value="1"/>
</dbReference>
<dbReference type="PRINTS" id="PR00080">
    <property type="entry name" value="SDRFAMILY"/>
</dbReference>
<dbReference type="InterPro" id="IPR041694">
    <property type="entry name" value="ADH_N_2"/>
</dbReference>
<dbReference type="CDD" id="cd05233">
    <property type="entry name" value="SDR_c"/>
    <property type="match status" value="1"/>
</dbReference>
<dbReference type="GeneID" id="27340363"/>
<dbReference type="SUPFAM" id="SSF51735">
    <property type="entry name" value="NAD(P)-binding Rossmann-fold domains"/>
    <property type="match status" value="2"/>
</dbReference>
<dbReference type="PRINTS" id="PR00081">
    <property type="entry name" value="GDHRDH"/>
</dbReference>
<proteinExistence type="predicted"/>
<dbReference type="Proteomes" id="UP000054466">
    <property type="component" value="Unassembled WGS sequence"/>
</dbReference>
<feature type="domain" description="Enoyl reductase (ER)" evidence="3">
    <location>
        <begin position="56"/>
        <end position="353"/>
    </location>
</feature>
<dbReference type="PANTHER" id="PTHR43205">
    <property type="entry name" value="PROSTAGLANDIN REDUCTASE"/>
    <property type="match status" value="1"/>
</dbReference>
<dbReference type="EMBL" id="KN847040">
    <property type="protein sequence ID" value="KIW34391.1"/>
    <property type="molecule type" value="Genomic_DNA"/>
</dbReference>
<dbReference type="InterPro" id="IPR045010">
    <property type="entry name" value="MDR_fam"/>
</dbReference>
<dbReference type="InterPro" id="IPR011032">
    <property type="entry name" value="GroES-like_sf"/>
</dbReference>
<protein>
    <recommendedName>
        <fullName evidence="3">Enoyl reductase (ER) domain-containing protein</fullName>
    </recommendedName>
</protein>
<dbReference type="FunFam" id="3.40.50.720:FF:000084">
    <property type="entry name" value="Short-chain dehydrogenase reductase"/>
    <property type="match status" value="1"/>
</dbReference>
<dbReference type="FunFam" id="3.40.50.720:FF:000121">
    <property type="entry name" value="Prostaglandin reductase 2"/>
    <property type="match status" value="1"/>
</dbReference>
<dbReference type="HOGENOM" id="CLU_470899_0_0_1"/>
<evidence type="ECO:0000256" key="2">
    <source>
        <dbReference type="ARBA" id="ARBA00023002"/>
    </source>
</evidence>
<gene>
    <name evidence="4" type="ORF">PV07_01169</name>
</gene>
<keyword evidence="2" id="KW-0560">Oxidoreductase</keyword>
<evidence type="ECO:0000256" key="1">
    <source>
        <dbReference type="ARBA" id="ARBA00022857"/>
    </source>
</evidence>
<dbReference type="InterPro" id="IPR020843">
    <property type="entry name" value="ER"/>
</dbReference>
<accession>A0A0D2A219</accession>
<dbReference type="CDD" id="cd05288">
    <property type="entry name" value="PGDH"/>
    <property type="match status" value="1"/>
</dbReference>
<dbReference type="SUPFAM" id="SSF50129">
    <property type="entry name" value="GroES-like"/>
    <property type="match status" value="1"/>
</dbReference>
<dbReference type="OrthoDB" id="809632at2759"/>
<dbReference type="Pfam" id="PF13561">
    <property type="entry name" value="adh_short_C2"/>
    <property type="match status" value="1"/>
</dbReference>
<sequence length="579" mass="62300">MVRNKAFVYKETPNGWPVPGQDLDVEDIGFDEAAPPPKGGLTTKNLYASFDPGQRGHMRDPKIPSYSPAMQTGKPVISVIVMGKVLKSDHLEIKPGSIVMIPSAYTEQYSTISESVANNVQVIEPQEGVPLTAYMGILGITGLTAYGSLHEVAQPRKGEVILISAAAGAVGQAVGQIALKEGLHVIGSVGDDKKLDFIVNVLGFSAGFNYKKEKMDDAIKRLAPDGLDIYYDNVGGELLDVALNNMKTFGRIVASGSISTYNASPAHPIYGVASYSQVVRRRIRWQGFLVFDENIQKWSRERDRKVVEWIRDGSYKSVDHITQGIDNAVDGFLGIGRATAFAFAAHGSKRLALLDINPKLEDTAVELRSQYADINVLTIQADCGKEESLVQAISTVVAKFGRIDYAVNNAGIPGVLGPATEYKTSDFKTVLDVNLTGLWIAQREQIRQMVKQDPLPNSLGVPGSRGAIVNTSSVMGLTGSPDEFGATAYSATKHAVLGLTKSESNMYSSQGVRINAVCPGFIETPLLRFVGSEEVTKQTLPMRRFGDPAEVAQVISFLASPMSSYVTGASVTVDGGFLS</sequence>
<dbReference type="InterPro" id="IPR013149">
    <property type="entry name" value="ADH-like_C"/>
</dbReference>
<evidence type="ECO:0000259" key="3">
    <source>
        <dbReference type="SMART" id="SM00829"/>
    </source>
</evidence>
<dbReference type="Gene3D" id="3.40.50.720">
    <property type="entry name" value="NAD(P)-binding Rossmann-like Domain"/>
    <property type="match status" value="2"/>
</dbReference>
<dbReference type="RefSeq" id="XP_016254607.1">
    <property type="nucleotide sequence ID" value="XM_016387679.1"/>
</dbReference>
<dbReference type="VEuPathDB" id="FungiDB:PV07_01169"/>
<dbReference type="InterPro" id="IPR002347">
    <property type="entry name" value="SDR_fam"/>
</dbReference>
<evidence type="ECO:0000313" key="5">
    <source>
        <dbReference type="Proteomes" id="UP000054466"/>
    </source>
</evidence>
<keyword evidence="5" id="KW-1185">Reference proteome</keyword>
<dbReference type="AlphaFoldDB" id="A0A0D2A219"/>